<protein>
    <submittedName>
        <fullName evidence="16">Sterol desaturase family protein</fullName>
    </submittedName>
</protein>
<dbReference type="PANTHER" id="PTHR12863">
    <property type="entry name" value="FATTY ACID HYDROXYLASE"/>
    <property type="match status" value="1"/>
</dbReference>
<dbReference type="Pfam" id="PF04116">
    <property type="entry name" value="FA_hydroxylase"/>
    <property type="match status" value="1"/>
</dbReference>
<keyword evidence="4 14" id="KW-0812">Transmembrane</keyword>
<keyword evidence="7" id="KW-0276">Fatty acid metabolism</keyword>
<evidence type="ECO:0000256" key="3">
    <source>
        <dbReference type="ARBA" id="ARBA00022516"/>
    </source>
</evidence>
<feature type="transmembrane region" description="Helical" evidence="14">
    <location>
        <begin position="54"/>
        <end position="76"/>
    </location>
</feature>
<sequence>MKKNYISNSSESIRMFKSSFMESLSKVHFSVPLFVYVPVIIYVSYLSLTQPQMNIGMFALCFLGGLGIWTITEYVLHRWVFHFVPKSKWGLRLHFIFHGVHHDYPKDAKRLVMPPSASIPLAVGFYFLFMLFFKDKAYLWAFFPGFLTGYLVYDMMHYAMHHYNFKSSLMKRVKQHHMLHHYDDSSKGYGVSTSLWDEIFRSGFPKKKQKA</sequence>
<keyword evidence="10" id="KW-0560">Oxidoreductase</keyword>
<evidence type="ECO:0000256" key="14">
    <source>
        <dbReference type="SAM" id="Phobius"/>
    </source>
</evidence>
<organism evidence="16 17">
    <name type="scientific">Terrimonas ginsenosidimutans</name>
    <dbReference type="NCBI Taxonomy" id="2908004"/>
    <lineage>
        <taxon>Bacteria</taxon>
        <taxon>Pseudomonadati</taxon>
        <taxon>Bacteroidota</taxon>
        <taxon>Chitinophagia</taxon>
        <taxon>Chitinophagales</taxon>
        <taxon>Chitinophagaceae</taxon>
        <taxon>Terrimonas</taxon>
    </lineage>
</organism>
<name>A0ABS9KMU9_9BACT</name>
<evidence type="ECO:0000313" key="17">
    <source>
        <dbReference type="Proteomes" id="UP001165367"/>
    </source>
</evidence>
<evidence type="ECO:0000259" key="15">
    <source>
        <dbReference type="Pfam" id="PF04116"/>
    </source>
</evidence>
<feature type="transmembrane region" description="Helical" evidence="14">
    <location>
        <begin position="27"/>
        <end position="48"/>
    </location>
</feature>
<evidence type="ECO:0000256" key="11">
    <source>
        <dbReference type="ARBA" id="ARBA00023098"/>
    </source>
</evidence>
<evidence type="ECO:0000256" key="8">
    <source>
        <dbReference type="ARBA" id="ARBA00022833"/>
    </source>
</evidence>
<reference evidence="16" key="1">
    <citation type="submission" date="2022-01" db="EMBL/GenBank/DDBJ databases">
        <authorList>
            <person name="Jo J.-H."/>
            <person name="Im W.-T."/>
        </authorList>
    </citation>
    <scope>NUCLEOTIDE SEQUENCE</scope>
    <source>
        <strain evidence="16">NA20</strain>
    </source>
</reference>
<gene>
    <name evidence="16" type="ORF">LZZ85_05160</name>
</gene>
<evidence type="ECO:0000256" key="12">
    <source>
        <dbReference type="ARBA" id="ARBA00023136"/>
    </source>
</evidence>
<feature type="transmembrane region" description="Helical" evidence="14">
    <location>
        <begin position="138"/>
        <end position="156"/>
    </location>
</feature>
<feature type="domain" description="Fatty acid hydroxylase" evidence="15">
    <location>
        <begin position="63"/>
        <end position="201"/>
    </location>
</feature>
<evidence type="ECO:0000256" key="5">
    <source>
        <dbReference type="ARBA" id="ARBA00022723"/>
    </source>
</evidence>
<comment type="cofactor">
    <cofactor evidence="1">
        <name>Zn(2+)</name>
        <dbReference type="ChEBI" id="CHEBI:29105"/>
    </cofactor>
</comment>
<keyword evidence="13" id="KW-0275">Fatty acid biosynthesis</keyword>
<keyword evidence="5" id="KW-0479">Metal-binding</keyword>
<dbReference type="EMBL" id="JAKLTR010000002">
    <property type="protein sequence ID" value="MCG2613656.1"/>
    <property type="molecule type" value="Genomic_DNA"/>
</dbReference>
<evidence type="ECO:0000313" key="16">
    <source>
        <dbReference type="EMBL" id="MCG2613656.1"/>
    </source>
</evidence>
<keyword evidence="9 14" id="KW-1133">Transmembrane helix</keyword>
<comment type="caution">
    <text evidence="16">The sequence shown here is derived from an EMBL/GenBank/DDBJ whole genome shotgun (WGS) entry which is preliminary data.</text>
</comment>
<dbReference type="Proteomes" id="UP001165367">
    <property type="component" value="Unassembled WGS sequence"/>
</dbReference>
<evidence type="ECO:0000256" key="1">
    <source>
        <dbReference type="ARBA" id="ARBA00001947"/>
    </source>
</evidence>
<keyword evidence="17" id="KW-1185">Reference proteome</keyword>
<evidence type="ECO:0000256" key="7">
    <source>
        <dbReference type="ARBA" id="ARBA00022832"/>
    </source>
</evidence>
<feature type="transmembrane region" description="Helical" evidence="14">
    <location>
        <begin position="111"/>
        <end position="132"/>
    </location>
</feature>
<dbReference type="InterPro" id="IPR006694">
    <property type="entry name" value="Fatty_acid_hydroxylase"/>
</dbReference>
<keyword evidence="11" id="KW-0443">Lipid metabolism</keyword>
<keyword evidence="12 14" id="KW-0472">Membrane</keyword>
<evidence type="ECO:0000256" key="10">
    <source>
        <dbReference type="ARBA" id="ARBA00023002"/>
    </source>
</evidence>
<evidence type="ECO:0000256" key="2">
    <source>
        <dbReference type="ARBA" id="ARBA00004477"/>
    </source>
</evidence>
<accession>A0ABS9KMU9</accession>
<keyword evidence="6" id="KW-0256">Endoplasmic reticulum</keyword>
<dbReference type="InterPro" id="IPR014430">
    <property type="entry name" value="Scs7"/>
</dbReference>
<proteinExistence type="predicted"/>
<evidence type="ECO:0000256" key="4">
    <source>
        <dbReference type="ARBA" id="ARBA00022692"/>
    </source>
</evidence>
<comment type="subcellular location">
    <subcellularLocation>
        <location evidence="2">Endoplasmic reticulum membrane</location>
        <topology evidence="2">Multi-pass membrane protein</topology>
    </subcellularLocation>
</comment>
<evidence type="ECO:0000256" key="6">
    <source>
        <dbReference type="ARBA" id="ARBA00022824"/>
    </source>
</evidence>
<keyword evidence="8" id="KW-0862">Zinc</keyword>
<evidence type="ECO:0000256" key="13">
    <source>
        <dbReference type="ARBA" id="ARBA00023160"/>
    </source>
</evidence>
<dbReference type="RefSeq" id="WP_237869204.1">
    <property type="nucleotide sequence ID" value="NZ_JAKLTR010000002.1"/>
</dbReference>
<keyword evidence="3" id="KW-0444">Lipid biosynthesis</keyword>
<dbReference type="PANTHER" id="PTHR12863:SF1">
    <property type="entry name" value="FATTY ACID 2-HYDROXYLASE"/>
    <property type="match status" value="1"/>
</dbReference>
<evidence type="ECO:0000256" key="9">
    <source>
        <dbReference type="ARBA" id="ARBA00022989"/>
    </source>
</evidence>